<gene>
    <name evidence="2" type="ORF">GCM10010420_33470</name>
</gene>
<evidence type="ECO:0008006" key="4">
    <source>
        <dbReference type="Google" id="ProtNLM"/>
    </source>
</evidence>
<keyword evidence="1" id="KW-1133">Transmembrane helix</keyword>
<comment type="caution">
    <text evidence="2">The sequence shown here is derived from an EMBL/GenBank/DDBJ whole genome shotgun (WGS) entry which is preliminary data.</text>
</comment>
<evidence type="ECO:0000313" key="3">
    <source>
        <dbReference type="Proteomes" id="UP001500058"/>
    </source>
</evidence>
<dbReference type="EMBL" id="BAAATJ010000015">
    <property type="protein sequence ID" value="GAA2403529.1"/>
    <property type="molecule type" value="Genomic_DNA"/>
</dbReference>
<keyword evidence="3" id="KW-1185">Reference proteome</keyword>
<accession>A0ABN3IFQ0</accession>
<evidence type="ECO:0000256" key="1">
    <source>
        <dbReference type="SAM" id="Phobius"/>
    </source>
</evidence>
<organism evidence="2 3">
    <name type="scientific">Streptomyces glaucosporus</name>
    <dbReference type="NCBI Taxonomy" id="284044"/>
    <lineage>
        <taxon>Bacteria</taxon>
        <taxon>Bacillati</taxon>
        <taxon>Actinomycetota</taxon>
        <taxon>Actinomycetes</taxon>
        <taxon>Kitasatosporales</taxon>
        <taxon>Streptomycetaceae</taxon>
        <taxon>Streptomyces</taxon>
    </lineage>
</organism>
<name>A0ABN3IFQ0_9ACTN</name>
<keyword evidence="1" id="KW-0812">Transmembrane</keyword>
<evidence type="ECO:0000313" key="2">
    <source>
        <dbReference type="EMBL" id="GAA2403529.1"/>
    </source>
</evidence>
<dbReference type="Proteomes" id="UP001500058">
    <property type="component" value="Unassembled WGS sequence"/>
</dbReference>
<feature type="transmembrane region" description="Helical" evidence="1">
    <location>
        <begin position="24"/>
        <end position="43"/>
    </location>
</feature>
<reference evidence="2 3" key="1">
    <citation type="journal article" date="2019" name="Int. J. Syst. Evol. Microbiol.">
        <title>The Global Catalogue of Microorganisms (GCM) 10K type strain sequencing project: providing services to taxonomists for standard genome sequencing and annotation.</title>
        <authorList>
            <consortium name="The Broad Institute Genomics Platform"/>
            <consortium name="The Broad Institute Genome Sequencing Center for Infectious Disease"/>
            <person name="Wu L."/>
            <person name="Ma J."/>
        </authorList>
    </citation>
    <scope>NUCLEOTIDE SEQUENCE [LARGE SCALE GENOMIC DNA]</scope>
    <source>
        <strain evidence="2 3">JCM 6921</strain>
    </source>
</reference>
<proteinExistence type="predicted"/>
<protein>
    <recommendedName>
        <fullName evidence="4">Secreted protein</fullName>
    </recommendedName>
</protein>
<keyword evidence="1" id="KW-0472">Membrane</keyword>
<sequence length="288" mass="30722">MLGAMARGSTGEDPDRGLVRRRRWIGAAVTCAAAALAVVHVVLPDLKIDNTTVVLLAIAVLPWLGDLFDSIELPGGAKLQYKRLEERIGAAEERATRLDQEVDGAAATARVALAAAGVPDRGAAGEVEDPRAEEELGRLVAEYVRVRASMPSGPARTARQEHVFAEMLKSAPRVRDLDVDALLGSEDAGERLAAIARLYAVPDPAKLGRLVDALIREELPFLSYWGVNVVERLVSGMGPAEVPIGIVQRMRAHLGEIPADSGRAAAFRNILAKFEPPGTGVIGGIPRW</sequence>